<dbReference type="Pfam" id="PF00535">
    <property type="entry name" value="Glycos_transf_2"/>
    <property type="match status" value="1"/>
</dbReference>
<dbReference type="CDD" id="cd06442">
    <property type="entry name" value="DPM1_like"/>
    <property type="match status" value="1"/>
</dbReference>
<dbReference type="AlphaFoldDB" id="A0A6J6VRE4"/>
<organism evidence="5">
    <name type="scientific">freshwater metagenome</name>
    <dbReference type="NCBI Taxonomy" id="449393"/>
    <lineage>
        <taxon>unclassified sequences</taxon>
        <taxon>metagenomes</taxon>
        <taxon>ecological metagenomes</taxon>
    </lineage>
</organism>
<evidence type="ECO:0000256" key="3">
    <source>
        <dbReference type="ARBA" id="ARBA00022679"/>
    </source>
</evidence>
<protein>
    <submittedName>
        <fullName evidence="5">Unannotated protein</fullName>
    </submittedName>
</protein>
<dbReference type="GO" id="GO:0009247">
    <property type="term" value="P:glycolipid biosynthetic process"/>
    <property type="evidence" value="ECO:0007669"/>
    <property type="project" value="TreeGrafter"/>
</dbReference>
<dbReference type="InterPro" id="IPR029044">
    <property type="entry name" value="Nucleotide-diphossugar_trans"/>
</dbReference>
<evidence type="ECO:0000256" key="2">
    <source>
        <dbReference type="ARBA" id="ARBA00022676"/>
    </source>
</evidence>
<dbReference type="GO" id="GO:0004582">
    <property type="term" value="F:dolichyl-phosphate beta-D-mannosyltransferase activity"/>
    <property type="evidence" value="ECO:0007669"/>
    <property type="project" value="InterPro"/>
</dbReference>
<dbReference type="InterPro" id="IPR039528">
    <property type="entry name" value="DPM1-like"/>
</dbReference>
<comment type="similarity">
    <text evidence="1">Belongs to the glycosyltransferase 2 family.</text>
</comment>
<dbReference type="SUPFAM" id="SSF53448">
    <property type="entry name" value="Nucleotide-diphospho-sugar transferases"/>
    <property type="match status" value="1"/>
</dbReference>
<dbReference type="Gene3D" id="3.90.550.10">
    <property type="entry name" value="Spore Coat Polysaccharide Biosynthesis Protein SpsA, Chain A"/>
    <property type="match status" value="1"/>
</dbReference>
<dbReference type="InterPro" id="IPR001173">
    <property type="entry name" value="Glyco_trans_2-like"/>
</dbReference>
<sequence>MKALVVLPTYNEIENIERMLRAIRAILPNEQLLVVDDGSPDGTADAAERVGSELGNIEVLKRSGKSGLGSAYRAGFAWGLEHGFDAFVEIDCDFSHDPRELPTMLALAADHEVVIGSRYIPGGSIPSWSTSRLLLSKGGNRYASMMLGLGVADSTAGYRVYQASALEKINYSHVKADGYGFQIEMTYRARRGGASIIEHPISFTDRTEGESKMSRAIVTEALWMVTKWGVARLVGGPRLS</sequence>
<evidence type="ECO:0000259" key="4">
    <source>
        <dbReference type="Pfam" id="PF00535"/>
    </source>
</evidence>
<dbReference type="PANTHER" id="PTHR43398:SF1">
    <property type="entry name" value="DOLICHOL-PHOSPHATE MANNOSYLTRANSFERASE SUBUNIT 1"/>
    <property type="match status" value="1"/>
</dbReference>
<feature type="domain" description="Glycosyltransferase 2-like" evidence="4">
    <location>
        <begin position="5"/>
        <end position="169"/>
    </location>
</feature>
<evidence type="ECO:0000313" key="5">
    <source>
        <dbReference type="EMBL" id="CAB4773378.1"/>
    </source>
</evidence>
<keyword evidence="3" id="KW-0808">Transferase</keyword>
<dbReference type="FunFam" id="3.90.550.10:FF:000122">
    <property type="entry name" value="Dolichol-phosphate mannosyltransferase subunit 1"/>
    <property type="match status" value="1"/>
</dbReference>
<name>A0A6J6VRE4_9ZZZZ</name>
<accession>A0A6J6VRE4</accession>
<evidence type="ECO:0000256" key="1">
    <source>
        <dbReference type="ARBA" id="ARBA00006739"/>
    </source>
</evidence>
<proteinExistence type="inferred from homology"/>
<dbReference type="PANTHER" id="PTHR43398">
    <property type="entry name" value="DOLICHOL-PHOSPHATE MANNOSYLTRANSFERASE SUBUNIT 1"/>
    <property type="match status" value="1"/>
</dbReference>
<reference evidence="5" key="1">
    <citation type="submission" date="2020-05" db="EMBL/GenBank/DDBJ databases">
        <authorList>
            <person name="Chiriac C."/>
            <person name="Salcher M."/>
            <person name="Ghai R."/>
            <person name="Kavagutti S V."/>
        </authorList>
    </citation>
    <scope>NUCLEOTIDE SEQUENCE</scope>
</reference>
<gene>
    <name evidence="5" type="ORF">UFOPK2958_00048</name>
</gene>
<dbReference type="EMBL" id="CAFAAB010000002">
    <property type="protein sequence ID" value="CAB4773378.1"/>
    <property type="molecule type" value="Genomic_DNA"/>
</dbReference>
<keyword evidence="2" id="KW-0328">Glycosyltransferase</keyword>
<dbReference type="GO" id="GO:0016020">
    <property type="term" value="C:membrane"/>
    <property type="evidence" value="ECO:0007669"/>
    <property type="project" value="GOC"/>
</dbReference>